<dbReference type="AlphaFoldDB" id="A0A0B3VUD8"/>
<gene>
    <name evidence="2" type="ORF">QX51_13490</name>
</gene>
<dbReference type="InterPro" id="IPR002035">
    <property type="entry name" value="VWF_A"/>
</dbReference>
<evidence type="ECO:0000259" key="1">
    <source>
        <dbReference type="PROSITE" id="PS50234"/>
    </source>
</evidence>
<dbReference type="InterPro" id="IPR051928">
    <property type="entry name" value="NorD/CobT"/>
</dbReference>
<dbReference type="Proteomes" id="UP000031189">
    <property type="component" value="Unassembled WGS sequence"/>
</dbReference>
<dbReference type="SUPFAM" id="SSF53300">
    <property type="entry name" value="vWA-like"/>
    <property type="match status" value="1"/>
</dbReference>
<dbReference type="InterPro" id="IPR036465">
    <property type="entry name" value="vWFA_dom_sf"/>
</dbReference>
<proteinExistence type="predicted"/>
<accession>A0A0B3VUD8</accession>
<dbReference type="STRING" id="1577792.QX51_13490"/>
<feature type="domain" description="VWFA" evidence="1">
    <location>
        <begin position="402"/>
        <end position="595"/>
    </location>
</feature>
<organism evidence="2 3">
    <name type="scientific">Terrisporobacter othiniensis</name>
    <dbReference type="NCBI Taxonomy" id="1577792"/>
    <lineage>
        <taxon>Bacteria</taxon>
        <taxon>Bacillati</taxon>
        <taxon>Bacillota</taxon>
        <taxon>Clostridia</taxon>
        <taxon>Peptostreptococcales</taxon>
        <taxon>Peptostreptococcaceae</taxon>
        <taxon>Terrisporobacter</taxon>
    </lineage>
</organism>
<comment type="caution">
    <text evidence="2">The sequence shown here is derived from an EMBL/GenBank/DDBJ whole genome shotgun (WGS) entry which is preliminary data.</text>
</comment>
<dbReference type="PANTHER" id="PTHR41248">
    <property type="entry name" value="NORD PROTEIN"/>
    <property type="match status" value="1"/>
</dbReference>
<dbReference type="PROSITE" id="PS50234">
    <property type="entry name" value="VWFA"/>
    <property type="match status" value="1"/>
</dbReference>
<keyword evidence="3" id="KW-1185">Reference proteome</keyword>
<dbReference type="Gene3D" id="3.40.50.410">
    <property type="entry name" value="von Willebrand factor, type A domain"/>
    <property type="match status" value="1"/>
</dbReference>
<dbReference type="PANTHER" id="PTHR41248:SF1">
    <property type="entry name" value="NORD PROTEIN"/>
    <property type="match status" value="1"/>
</dbReference>
<reference evidence="2 3" key="1">
    <citation type="submission" date="2014-12" db="EMBL/GenBank/DDBJ databases">
        <title>Draft genome sequence of Terrisporobacter sp. 08-306576, isolated from the blood culture of a bacteremia patient.</title>
        <authorList>
            <person name="Lund L.C."/>
            <person name="Sydenham T.V."/>
            <person name="Hogh S.V."/>
            <person name="Skov M.N."/>
            <person name="Kemp M."/>
            <person name="Justesen U.S."/>
        </authorList>
    </citation>
    <scope>NUCLEOTIDE SEQUENCE [LARGE SCALE GENOMIC DNA]</scope>
    <source>
        <strain evidence="2 3">08-306576</strain>
    </source>
</reference>
<dbReference type="RefSeq" id="WP_039680421.1">
    <property type="nucleotide sequence ID" value="NZ_JWHR01000112.1"/>
</dbReference>
<sequence length="595" mass="69204">MSVNTNWIYNNYEFENRVNNLAWTVSGMYDEDIDSSEKDYSSKDVSLYFGIIAGARRKYLDWDIIKKYLMSRIKKSYNKDILYTLIELVLNSIVEDKVINERPGVAEIRSKAYKDVFVNYSKIHKEDILQTLRYTFILQAMDRHPVVDGLTRRIIRDIKAIDCNDDLMTILKRLDEIYLTYFEVIMNSQMENSQVIEKDIENVNVDFDTFSDFMYEELYMDEETEAIESEINNISNSMLVENLGEMGYGDLEKSPNRIIYVDEVMAQKIYDKVGYYYGKTFLSESEVKKFETKHCRGIHEGCRIHFTDGVLRSECNNAFQLKYVTRQKENNLYKYRDNIKLHKRSINKLKESISRILVEESAIDRIYSDGGTICANRAWRIGRSNNTKVFYKDIRNEKGKYVIDILLDASGSQSRNQFNVAIQAYIIAMALTSVGIPNRVMGYLSFLDYTILKRYRNYNDDINSCENIFEYFSAGNNRDGLAIKATCDDLIEREEENKILIVLSDGKPNDVKIGKDRSRSLRGEASYKGIIGVKDTALEVRKARKQGILVLGVFTGKESDLDAEKMIYGKDFIYTKDIERFADIVAMYLKKIIKN</sequence>
<dbReference type="EMBL" id="JWHR01000112">
    <property type="protein sequence ID" value="KHS56453.1"/>
    <property type="molecule type" value="Genomic_DNA"/>
</dbReference>
<protein>
    <submittedName>
        <fullName evidence="2">Nitric oxide reductase activation-like protein</fullName>
    </submittedName>
</protein>
<dbReference type="OrthoDB" id="1632179at2"/>
<evidence type="ECO:0000313" key="3">
    <source>
        <dbReference type="Proteomes" id="UP000031189"/>
    </source>
</evidence>
<dbReference type="SMART" id="SM00327">
    <property type="entry name" value="VWA"/>
    <property type="match status" value="1"/>
</dbReference>
<evidence type="ECO:0000313" key="2">
    <source>
        <dbReference type="EMBL" id="KHS56453.1"/>
    </source>
</evidence>
<name>A0A0B3VUD8_9FIRM</name>